<dbReference type="Gene3D" id="2.170.190.11">
    <property type="entry name" value="Molybdopterin biosynthesis moea protein, domain 3"/>
    <property type="match status" value="1"/>
</dbReference>
<dbReference type="SUPFAM" id="SSF53218">
    <property type="entry name" value="Molybdenum cofactor biosynthesis proteins"/>
    <property type="match status" value="1"/>
</dbReference>
<dbReference type="InterPro" id="IPR038987">
    <property type="entry name" value="MoeA-like"/>
</dbReference>
<keyword evidence="7 11" id="KW-0479">Metal-binding</keyword>
<comment type="catalytic activity">
    <reaction evidence="10">
        <text>adenylyl-molybdopterin + molybdate = Mo-molybdopterin + AMP + H(+)</text>
        <dbReference type="Rhea" id="RHEA:35047"/>
        <dbReference type="ChEBI" id="CHEBI:15378"/>
        <dbReference type="ChEBI" id="CHEBI:36264"/>
        <dbReference type="ChEBI" id="CHEBI:62727"/>
        <dbReference type="ChEBI" id="CHEBI:71302"/>
        <dbReference type="ChEBI" id="CHEBI:456215"/>
        <dbReference type="EC" id="2.10.1.1"/>
    </reaction>
</comment>
<keyword evidence="8 11" id="KW-0460">Magnesium</keyword>
<organism evidence="13 14">
    <name type="scientific">Chiayiivirga flava</name>
    <dbReference type="NCBI Taxonomy" id="659595"/>
    <lineage>
        <taxon>Bacteria</taxon>
        <taxon>Pseudomonadati</taxon>
        <taxon>Pseudomonadota</taxon>
        <taxon>Gammaproteobacteria</taxon>
        <taxon>Lysobacterales</taxon>
        <taxon>Lysobacteraceae</taxon>
        <taxon>Chiayiivirga</taxon>
    </lineage>
</organism>
<dbReference type="NCBIfam" id="TIGR00177">
    <property type="entry name" value="molyb_syn"/>
    <property type="match status" value="1"/>
</dbReference>
<dbReference type="EMBL" id="JACHHP010000003">
    <property type="protein sequence ID" value="MBB5208525.1"/>
    <property type="molecule type" value="Genomic_DNA"/>
</dbReference>
<accession>A0A7W8D602</accession>
<keyword evidence="6 11" id="KW-0808">Transferase</keyword>
<dbReference type="NCBIfam" id="NF045515">
    <property type="entry name" value="Glp_gephyrin"/>
    <property type="match status" value="1"/>
</dbReference>
<dbReference type="InterPro" id="IPR036688">
    <property type="entry name" value="MoeA_C_domain_IV_sf"/>
</dbReference>
<dbReference type="FunFam" id="3.40.980.10:FF:000004">
    <property type="entry name" value="Molybdopterin molybdenumtransferase"/>
    <property type="match status" value="1"/>
</dbReference>
<dbReference type="InterPro" id="IPR036135">
    <property type="entry name" value="MoeA_linker/N_sf"/>
</dbReference>
<proteinExistence type="inferred from homology"/>
<dbReference type="PANTHER" id="PTHR10192">
    <property type="entry name" value="MOLYBDOPTERIN BIOSYNTHESIS PROTEIN"/>
    <property type="match status" value="1"/>
</dbReference>
<evidence type="ECO:0000256" key="4">
    <source>
        <dbReference type="ARBA" id="ARBA00010763"/>
    </source>
</evidence>
<dbReference type="GO" id="GO:0061599">
    <property type="term" value="F:molybdopterin molybdotransferase activity"/>
    <property type="evidence" value="ECO:0007669"/>
    <property type="project" value="UniProtKB-UniRule"/>
</dbReference>
<dbReference type="InterPro" id="IPR005111">
    <property type="entry name" value="MoeA_C_domain_IV"/>
</dbReference>
<dbReference type="GO" id="GO:0005829">
    <property type="term" value="C:cytosol"/>
    <property type="evidence" value="ECO:0007669"/>
    <property type="project" value="TreeGrafter"/>
</dbReference>
<dbReference type="GO" id="GO:0046872">
    <property type="term" value="F:metal ion binding"/>
    <property type="evidence" value="ECO:0007669"/>
    <property type="project" value="UniProtKB-UniRule"/>
</dbReference>
<comment type="cofactor">
    <cofactor evidence="1 11">
        <name>Mg(2+)</name>
        <dbReference type="ChEBI" id="CHEBI:18420"/>
    </cofactor>
</comment>
<dbReference type="CDD" id="cd00887">
    <property type="entry name" value="MoeA"/>
    <property type="match status" value="1"/>
</dbReference>
<dbReference type="Gene3D" id="3.40.980.10">
    <property type="entry name" value="MoaB/Mog-like domain"/>
    <property type="match status" value="1"/>
</dbReference>
<comment type="pathway">
    <text evidence="3 11">Cofactor biosynthesis; molybdopterin biosynthesis.</text>
</comment>
<evidence type="ECO:0000256" key="10">
    <source>
        <dbReference type="ARBA" id="ARBA00047317"/>
    </source>
</evidence>
<evidence type="ECO:0000256" key="7">
    <source>
        <dbReference type="ARBA" id="ARBA00022723"/>
    </source>
</evidence>
<dbReference type="RefSeq" id="WP_183961050.1">
    <property type="nucleotide sequence ID" value="NZ_JACHHP010000003.1"/>
</dbReference>
<comment type="similarity">
    <text evidence="4 11">Belongs to the MoeA family.</text>
</comment>
<dbReference type="Gene3D" id="3.90.105.10">
    <property type="entry name" value="Molybdopterin biosynthesis moea protein, domain 2"/>
    <property type="match status" value="1"/>
</dbReference>
<comment type="function">
    <text evidence="2 11">Catalyzes the insertion of molybdate into adenylated molybdopterin with the concomitant release of AMP.</text>
</comment>
<dbReference type="EC" id="2.10.1.1" evidence="11"/>
<dbReference type="UniPathway" id="UPA00344"/>
<dbReference type="InterPro" id="IPR036425">
    <property type="entry name" value="MoaB/Mog-like_dom_sf"/>
</dbReference>
<dbReference type="Gene3D" id="2.40.340.10">
    <property type="entry name" value="MoeA, C-terminal, domain IV"/>
    <property type="match status" value="1"/>
</dbReference>
<evidence type="ECO:0000256" key="9">
    <source>
        <dbReference type="ARBA" id="ARBA00023150"/>
    </source>
</evidence>
<reference evidence="13 14" key="1">
    <citation type="submission" date="2020-08" db="EMBL/GenBank/DDBJ databases">
        <title>Genomic Encyclopedia of Type Strains, Phase IV (KMG-IV): sequencing the most valuable type-strain genomes for metagenomic binning, comparative biology and taxonomic classification.</title>
        <authorList>
            <person name="Goeker M."/>
        </authorList>
    </citation>
    <scope>NUCLEOTIDE SEQUENCE [LARGE SCALE GENOMIC DNA]</scope>
    <source>
        <strain evidence="13 14">DSM 24163</strain>
    </source>
</reference>
<evidence type="ECO:0000256" key="8">
    <source>
        <dbReference type="ARBA" id="ARBA00022842"/>
    </source>
</evidence>
<keyword evidence="5 11" id="KW-0500">Molybdenum</keyword>
<dbReference type="SUPFAM" id="SSF63882">
    <property type="entry name" value="MoeA N-terminal region -like"/>
    <property type="match status" value="1"/>
</dbReference>
<evidence type="ECO:0000256" key="11">
    <source>
        <dbReference type="RuleBase" id="RU365090"/>
    </source>
</evidence>
<evidence type="ECO:0000256" key="1">
    <source>
        <dbReference type="ARBA" id="ARBA00001946"/>
    </source>
</evidence>
<dbReference type="InterPro" id="IPR001453">
    <property type="entry name" value="MoaB/Mog_dom"/>
</dbReference>
<sequence length="410" mass="42893">MSHLARIAFDEAAAILRCLGTERRLPATMLPLAQTRGMVLAGAIDAPIDLPSFANSAMDGYAYRAADVSGDAPRALRVVDTQFAGAALQRAVGEGECIAIMTGGVLPEGADTVAIRENVVRDGDTARIPGGLARGTNVRDAGSDCRVGARVGTAGTTVTPALIGLLAALGFTTIPVYQRPSVAVFSTGDELKPPGTPLAPGEIYDSNRALLQAALAEQGIATLAWPALPDDPVRMLTALRDAAEAYDVVITCGGVSAGDKDLLPGLVAEHGRIHFWRVRMRPGMPVLCGELGRALYLGLPGNPVSVLANFHALVTPLLDAMQGREDGVAPLHARLADPLSKRHDRLEFRRALLWCDADGQLRTRAHPATGSHQQSGAAESNALLRIEADATVLPAGASVPVYPYAPIRPG</sequence>
<gene>
    <name evidence="13" type="ORF">HNQ52_002067</name>
</gene>
<dbReference type="SMART" id="SM00852">
    <property type="entry name" value="MoCF_biosynth"/>
    <property type="match status" value="1"/>
</dbReference>
<dbReference type="AlphaFoldDB" id="A0A7W8D602"/>
<dbReference type="Pfam" id="PF03453">
    <property type="entry name" value="MoeA_N"/>
    <property type="match status" value="1"/>
</dbReference>
<dbReference type="Pfam" id="PF03454">
    <property type="entry name" value="MoeA_C"/>
    <property type="match status" value="1"/>
</dbReference>
<keyword evidence="14" id="KW-1185">Reference proteome</keyword>
<dbReference type="GO" id="GO:0006777">
    <property type="term" value="P:Mo-molybdopterin cofactor biosynthetic process"/>
    <property type="evidence" value="ECO:0007669"/>
    <property type="project" value="UniProtKB-UniRule"/>
</dbReference>
<name>A0A7W8D602_9GAMM</name>
<protein>
    <recommendedName>
        <fullName evidence="11">Molybdopterin molybdenumtransferase</fullName>
        <ecNumber evidence="11">2.10.1.1</ecNumber>
    </recommendedName>
</protein>
<evidence type="ECO:0000256" key="2">
    <source>
        <dbReference type="ARBA" id="ARBA00002901"/>
    </source>
</evidence>
<evidence type="ECO:0000256" key="6">
    <source>
        <dbReference type="ARBA" id="ARBA00022679"/>
    </source>
</evidence>
<keyword evidence="9 11" id="KW-0501">Molybdenum cofactor biosynthesis</keyword>
<dbReference type="PANTHER" id="PTHR10192:SF5">
    <property type="entry name" value="GEPHYRIN"/>
    <property type="match status" value="1"/>
</dbReference>
<feature type="domain" description="MoaB/Mog" evidence="12">
    <location>
        <begin position="183"/>
        <end position="320"/>
    </location>
</feature>
<evidence type="ECO:0000256" key="3">
    <source>
        <dbReference type="ARBA" id="ARBA00005046"/>
    </source>
</evidence>
<dbReference type="SUPFAM" id="SSF63867">
    <property type="entry name" value="MoeA C-terminal domain-like"/>
    <property type="match status" value="1"/>
</dbReference>
<dbReference type="Proteomes" id="UP000521199">
    <property type="component" value="Unassembled WGS sequence"/>
</dbReference>
<dbReference type="InterPro" id="IPR005110">
    <property type="entry name" value="MoeA_linker/N"/>
</dbReference>
<evidence type="ECO:0000259" key="12">
    <source>
        <dbReference type="SMART" id="SM00852"/>
    </source>
</evidence>
<evidence type="ECO:0000313" key="14">
    <source>
        <dbReference type="Proteomes" id="UP000521199"/>
    </source>
</evidence>
<comment type="caution">
    <text evidence="13">The sequence shown here is derived from an EMBL/GenBank/DDBJ whole genome shotgun (WGS) entry which is preliminary data.</text>
</comment>
<evidence type="ECO:0000313" key="13">
    <source>
        <dbReference type="EMBL" id="MBB5208525.1"/>
    </source>
</evidence>
<evidence type="ECO:0000256" key="5">
    <source>
        <dbReference type="ARBA" id="ARBA00022505"/>
    </source>
</evidence>
<dbReference type="Pfam" id="PF00994">
    <property type="entry name" value="MoCF_biosynth"/>
    <property type="match status" value="1"/>
</dbReference>